<keyword evidence="1" id="KW-0732">Signal</keyword>
<keyword evidence="3" id="KW-1185">Reference proteome</keyword>
<protein>
    <recommendedName>
        <fullName evidence="4">SCP domain-containing protein</fullName>
    </recommendedName>
</protein>
<name>A0A3N4IDU2_ASCIM</name>
<evidence type="ECO:0008006" key="4">
    <source>
        <dbReference type="Google" id="ProtNLM"/>
    </source>
</evidence>
<proteinExistence type="predicted"/>
<feature type="chain" id="PRO_5018056893" description="SCP domain-containing protein" evidence="1">
    <location>
        <begin position="22"/>
        <end position="138"/>
    </location>
</feature>
<reference evidence="2 3" key="1">
    <citation type="journal article" date="2018" name="Nat. Ecol. Evol.">
        <title>Pezizomycetes genomes reveal the molecular basis of ectomycorrhizal truffle lifestyle.</title>
        <authorList>
            <person name="Murat C."/>
            <person name="Payen T."/>
            <person name="Noel B."/>
            <person name="Kuo A."/>
            <person name="Morin E."/>
            <person name="Chen J."/>
            <person name="Kohler A."/>
            <person name="Krizsan K."/>
            <person name="Balestrini R."/>
            <person name="Da Silva C."/>
            <person name="Montanini B."/>
            <person name="Hainaut M."/>
            <person name="Levati E."/>
            <person name="Barry K.W."/>
            <person name="Belfiori B."/>
            <person name="Cichocki N."/>
            <person name="Clum A."/>
            <person name="Dockter R.B."/>
            <person name="Fauchery L."/>
            <person name="Guy J."/>
            <person name="Iotti M."/>
            <person name="Le Tacon F."/>
            <person name="Lindquist E.A."/>
            <person name="Lipzen A."/>
            <person name="Malagnac F."/>
            <person name="Mello A."/>
            <person name="Molinier V."/>
            <person name="Miyauchi S."/>
            <person name="Poulain J."/>
            <person name="Riccioni C."/>
            <person name="Rubini A."/>
            <person name="Sitrit Y."/>
            <person name="Splivallo R."/>
            <person name="Traeger S."/>
            <person name="Wang M."/>
            <person name="Zifcakova L."/>
            <person name="Wipf D."/>
            <person name="Zambonelli A."/>
            <person name="Paolocci F."/>
            <person name="Nowrousian M."/>
            <person name="Ottonello S."/>
            <person name="Baldrian P."/>
            <person name="Spatafora J.W."/>
            <person name="Henrissat B."/>
            <person name="Nagy L.G."/>
            <person name="Aury J.M."/>
            <person name="Wincker P."/>
            <person name="Grigoriev I.V."/>
            <person name="Bonfante P."/>
            <person name="Martin F.M."/>
        </authorList>
    </citation>
    <scope>NUCLEOTIDE SEQUENCE [LARGE SCALE GENOMIC DNA]</scope>
    <source>
        <strain evidence="2 3">RN42</strain>
    </source>
</reference>
<feature type="signal peptide" evidence="1">
    <location>
        <begin position="1"/>
        <end position="21"/>
    </location>
</feature>
<evidence type="ECO:0000256" key="1">
    <source>
        <dbReference type="SAM" id="SignalP"/>
    </source>
</evidence>
<evidence type="ECO:0000313" key="3">
    <source>
        <dbReference type="Proteomes" id="UP000275078"/>
    </source>
</evidence>
<sequence length="138" mass="15090">MRLSTLIVTAAVLMNESLISAAPVLDKRALEVIYLSNCQYGTASAGAQGWKLEAEYYDNTNNSQNGQVPSAADRTTEIWRQSQTLDRGRPANFAGSSAQSAAFLATQTLFNYWLASDACLFQVGRDKRQLSGGFEWPS</sequence>
<accession>A0A3N4IDU2</accession>
<gene>
    <name evidence="2" type="ORF">BJ508DRAFT_323945</name>
</gene>
<dbReference type="AlphaFoldDB" id="A0A3N4IDU2"/>
<dbReference type="Proteomes" id="UP000275078">
    <property type="component" value="Unassembled WGS sequence"/>
</dbReference>
<organism evidence="2 3">
    <name type="scientific">Ascobolus immersus RN42</name>
    <dbReference type="NCBI Taxonomy" id="1160509"/>
    <lineage>
        <taxon>Eukaryota</taxon>
        <taxon>Fungi</taxon>
        <taxon>Dikarya</taxon>
        <taxon>Ascomycota</taxon>
        <taxon>Pezizomycotina</taxon>
        <taxon>Pezizomycetes</taxon>
        <taxon>Pezizales</taxon>
        <taxon>Ascobolaceae</taxon>
        <taxon>Ascobolus</taxon>
    </lineage>
</organism>
<evidence type="ECO:0000313" key="2">
    <source>
        <dbReference type="EMBL" id="RPA83949.1"/>
    </source>
</evidence>
<dbReference type="EMBL" id="ML119661">
    <property type="protein sequence ID" value="RPA83949.1"/>
    <property type="molecule type" value="Genomic_DNA"/>
</dbReference>